<dbReference type="Proteomes" id="UP000050863">
    <property type="component" value="Unassembled WGS sequence"/>
</dbReference>
<proteinExistence type="predicted"/>
<accession>A0A0R3LX84</accession>
<protein>
    <submittedName>
        <fullName evidence="1">Uncharacterized protein</fullName>
    </submittedName>
</protein>
<dbReference type="AlphaFoldDB" id="A0A0R3LX84"/>
<reference evidence="1 2" key="1">
    <citation type="submission" date="2014-03" db="EMBL/GenBank/DDBJ databases">
        <title>Bradyrhizobium valentinum sp. nov., isolated from effective nodules of Lupinus mariae-josephae, a lupine endemic of basic-lime soils in Eastern Spain.</title>
        <authorList>
            <person name="Duran D."/>
            <person name="Rey L."/>
            <person name="Navarro A."/>
            <person name="Busquets A."/>
            <person name="Imperial J."/>
            <person name="Ruiz-Argueso T."/>
        </authorList>
    </citation>
    <scope>NUCLEOTIDE SEQUENCE [LARGE SCALE GENOMIC DNA]</scope>
    <source>
        <strain evidence="1 2">PAC68</strain>
    </source>
</reference>
<organism evidence="1 2">
    <name type="scientific">Bradyrhizobium jicamae</name>
    <dbReference type="NCBI Taxonomy" id="280332"/>
    <lineage>
        <taxon>Bacteria</taxon>
        <taxon>Pseudomonadati</taxon>
        <taxon>Pseudomonadota</taxon>
        <taxon>Alphaproteobacteria</taxon>
        <taxon>Hyphomicrobiales</taxon>
        <taxon>Nitrobacteraceae</taxon>
        <taxon>Bradyrhizobium</taxon>
    </lineage>
</organism>
<keyword evidence="2" id="KW-1185">Reference proteome</keyword>
<evidence type="ECO:0000313" key="1">
    <source>
        <dbReference type="EMBL" id="KRR09757.1"/>
    </source>
</evidence>
<sequence length="142" mass="15449">MSISGNGCWSELDTTRRLVAQVPTSDMGQQVTSPPIRAWSALPLKADMRGENGYIGFGPGPDMLTAYFVTVGCGACQLLAAGVPVYTEYNYLDFGTEPTFFTPTGALPGQPPFDEDIRQKIQVVKVGTNYKFDWGGPLAERY</sequence>
<evidence type="ECO:0000313" key="2">
    <source>
        <dbReference type="Proteomes" id="UP000050863"/>
    </source>
</evidence>
<gene>
    <name evidence="1" type="ORF">CQ12_39550</name>
</gene>
<name>A0A0R3LX84_9BRAD</name>
<comment type="caution">
    <text evidence="1">The sequence shown here is derived from an EMBL/GenBank/DDBJ whole genome shotgun (WGS) entry which is preliminary data.</text>
</comment>
<dbReference type="STRING" id="280332.CQ12_39550"/>
<dbReference type="EMBL" id="LLXZ01000068">
    <property type="protein sequence ID" value="KRR09757.1"/>
    <property type="molecule type" value="Genomic_DNA"/>
</dbReference>